<proteinExistence type="predicted"/>
<organism evidence="1 2">
    <name type="scientific">Methylobacterium indicum</name>
    <dbReference type="NCBI Taxonomy" id="1775910"/>
    <lineage>
        <taxon>Bacteria</taxon>
        <taxon>Pseudomonadati</taxon>
        <taxon>Pseudomonadota</taxon>
        <taxon>Alphaproteobacteria</taxon>
        <taxon>Hyphomicrobiales</taxon>
        <taxon>Methylobacteriaceae</taxon>
        <taxon>Methylobacterium</taxon>
    </lineage>
</organism>
<reference evidence="1" key="1">
    <citation type="submission" date="2020-11" db="EMBL/GenBank/DDBJ databases">
        <title>Complete genome sequence of a novel pathogenic Methylobacterium strain isolated from rice in Vietnam.</title>
        <authorList>
            <person name="Lai K."/>
            <person name="Okazaki S."/>
            <person name="Higashi K."/>
            <person name="Mori H."/>
            <person name="Toyoda A."/>
            <person name="Kurokawa K."/>
        </authorList>
    </citation>
    <scope>NUCLEOTIDE SEQUENCE</scope>
    <source>
        <strain evidence="1">VL1</strain>
    </source>
</reference>
<dbReference type="AlphaFoldDB" id="A0A8H8WNT0"/>
<dbReference type="KEGG" id="mind:mvi_00410"/>
<dbReference type="EMBL" id="AP024145">
    <property type="protein sequence ID" value="BCM81580.1"/>
    <property type="molecule type" value="Genomic_DNA"/>
</dbReference>
<gene>
    <name evidence="1" type="ORF">mvi_00410</name>
</gene>
<sequence>MRWWRDLRNWLVDRIKAPAAKADPSDEDRERMGVVALERQAYGVDAEVASMKLNIDYGKDREGRHTATSRDFRGLLARGKSDAEAAHNLMKMVELIELRRGHADAAPSAVIYDVA</sequence>
<evidence type="ECO:0000313" key="2">
    <source>
        <dbReference type="Proteomes" id="UP000663508"/>
    </source>
</evidence>
<evidence type="ECO:0000313" key="1">
    <source>
        <dbReference type="EMBL" id="BCM81580.1"/>
    </source>
</evidence>
<accession>A0A8H8WNT0</accession>
<protein>
    <submittedName>
        <fullName evidence="1">Uncharacterized protein</fullName>
    </submittedName>
</protein>
<name>A0A8H8WNT0_9HYPH</name>
<dbReference type="Proteomes" id="UP000663508">
    <property type="component" value="Chromosome"/>
</dbReference>